<dbReference type="PANTHER" id="PTHR48098">
    <property type="entry name" value="ENTEROCHELIN ESTERASE-RELATED"/>
    <property type="match status" value="1"/>
</dbReference>
<evidence type="ECO:0000313" key="1">
    <source>
        <dbReference type="EMBL" id="MFC3809654.1"/>
    </source>
</evidence>
<dbReference type="SUPFAM" id="SSF53474">
    <property type="entry name" value="alpha/beta-Hydrolases"/>
    <property type="match status" value="1"/>
</dbReference>
<accession>A0ABV7YR64</accession>
<keyword evidence="1" id="KW-0378">Hydrolase</keyword>
<organism evidence="1 2">
    <name type="scientific">Lacihabitans lacunae</name>
    <dbReference type="NCBI Taxonomy" id="1028214"/>
    <lineage>
        <taxon>Bacteria</taxon>
        <taxon>Pseudomonadati</taxon>
        <taxon>Bacteroidota</taxon>
        <taxon>Cytophagia</taxon>
        <taxon>Cytophagales</taxon>
        <taxon>Leadbetterellaceae</taxon>
        <taxon>Lacihabitans</taxon>
    </lineage>
</organism>
<comment type="caution">
    <text evidence="1">The sequence shown here is derived from an EMBL/GenBank/DDBJ whole genome shotgun (WGS) entry which is preliminary data.</text>
</comment>
<gene>
    <name evidence="1" type="ORF">ACFOOI_03225</name>
</gene>
<dbReference type="Gene3D" id="3.40.50.1820">
    <property type="entry name" value="alpha/beta hydrolase"/>
    <property type="match status" value="1"/>
</dbReference>
<protein>
    <submittedName>
        <fullName evidence="1">Alpha/beta hydrolase</fullName>
    </submittedName>
</protein>
<name>A0ABV7YR64_9BACT</name>
<dbReference type="Proteomes" id="UP001595616">
    <property type="component" value="Unassembled WGS sequence"/>
</dbReference>
<dbReference type="InterPro" id="IPR000801">
    <property type="entry name" value="Esterase-like"/>
</dbReference>
<sequence>MDIKIEKFKIYRQKQLKSKFLHRIVIFDLIVPSDLLINETLPFLCMNDGQDFEQLRLEKIYHNFYQIINKRHIYIGIHANEKRLSEYGTIGIPDYKNRGDLAAKHQNFVLEELLPSIEKEIGVYSKPSENIYCGFSLGGLSAFDLAWENPNVFSKVAVFSGSFWWRDKSYEEGYDNDLDRILHKKVKKGTYKQNLKFWFECGTEDETADRNNNGIIDAIDDTLDLIKELKQLGYTDEALKYVEIKGGRHNFDTWRTVFPEFLEWAFTE</sequence>
<proteinExistence type="predicted"/>
<keyword evidence="2" id="KW-1185">Reference proteome</keyword>
<evidence type="ECO:0000313" key="2">
    <source>
        <dbReference type="Proteomes" id="UP001595616"/>
    </source>
</evidence>
<dbReference type="EMBL" id="JBHRYQ010000001">
    <property type="protein sequence ID" value="MFC3809654.1"/>
    <property type="molecule type" value="Genomic_DNA"/>
</dbReference>
<dbReference type="RefSeq" id="WP_379834993.1">
    <property type="nucleotide sequence ID" value="NZ_JBHRYQ010000001.1"/>
</dbReference>
<dbReference type="InterPro" id="IPR029058">
    <property type="entry name" value="AB_hydrolase_fold"/>
</dbReference>
<dbReference type="GO" id="GO:0016787">
    <property type="term" value="F:hydrolase activity"/>
    <property type="evidence" value="ECO:0007669"/>
    <property type="project" value="UniProtKB-KW"/>
</dbReference>
<dbReference type="PANTHER" id="PTHR48098:SF6">
    <property type="entry name" value="FERRI-BACILLIBACTIN ESTERASE BESA"/>
    <property type="match status" value="1"/>
</dbReference>
<dbReference type="InterPro" id="IPR050583">
    <property type="entry name" value="Mycobacterial_A85_antigen"/>
</dbReference>
<reference evidence="2" key="1">
    <citation type="journal article" date="2019" name="Int. J. Syst. Evol. Microbiol.">
        <title>The Global Catalogue of Microorganisms (GCM) 10K type strain sequencing project: providing services to taxonomists for standard genome sequencing and annotation.</title>
        <authorList>
            <consortium name="The Broad Institute Genomics Platform"/>
            <consortium name="The Broad Institute Genome Sequencing Center for Infectious Disease"/>
            <person name="Wu L."/>
            <person name="Ma J."/>
        </authorList>
    </citation>
    <scope>NUCLEOTIDE SEQUENCE [LARGE SCALE GENOMIC DNA]</scope>
    <source>
        <strain evidence="2">CECT 7956</strain>
    </source>
</reference>
<dbReference type="Pfam" id="PF00756">
    <property type="entry name" value="Esterase"/>
    <property type="match status" value="1"/>
</dbReference>